<evidence type="ECO:0000256" key="3">
    <source>
        <dbReference type="ARBA" id="ARBA00022606"/>
    </source>
</evidence>
<evidence type="ECO:0000256" key="5">
    <source>
        <dbReference type="ARBA" id="ARBA00022725"/>
    </source>
</evidence>
<feature type="transmembrane region" description="Helical" evidence="10">
    <location>
        <begin position="128"/>
        <end position="156"/>
    </location>
</feature>
<keyword evidence="8" id="KW-0675">Receptor</keyword>
<evidence type="ECO:0000256" key="1">
    <source>
        <dbReference type="ARBA" id="ARBA00004651"/>
    </source>
</evidence>
<evidence type="ECO:0000256" key="4">
    <source>
        <dbReference type="ARBA" id="ARBA00022692"/>
    </source>
</evidence>
<evidence type="ECO:0008006" key="13">
    <source>
        <dbReference type="Google" id="ProtNLM"/>
    </source>
</evidence>
<evidence type="ECO:0000256" key="6">
    <source>
        <dbReference type="ARBA" id="ARBA00022989"/>
    </source>
</evidence>
<dbReference type="Proteomes" id="UP001153712">
    <property type="component" value="Chromosome 2"/>
</dbReference>
<feature type="transmembrane region" description="Helical" evidence="10">
    <location>
        <begin position="243"/>
        <end position="262"/>
    </location>
</feature>
<dbReference type="PANTHER" id="PTHR21137">
    <property type="entry name" value="ODORANT RECEPTOR"/>
    <property type="match status" value="1"/>
</dbReference>
<dbReference type="GO" id="GO:0004984">
    <property type="term" value="F:olfactory receptor activity"/>
    <property type="evidence" value="ECO:0007669"/>
    <property type="project" value="InterPro"/>
</dbReference>
<keyword evidence="7 10" id="KW-0472">Membrane</keyword>
<dbReference type="GO" id="GO:0005549">
    <property type="term" value="F:odorant binding"/>
    <property type="evidence" value="ECO:0007669"/>
    <property type="project" value="InterPro"/>
</dbReference>
<dbReference type="InterPro" id="IPR004117">
    <property type="entry name" value="7tm6_olfct_rcpt"/>
</dbReference>
<accession>A0A9N9TMW2</accession>
<keyword evidence="12" id="KW-1185">Reference proteome</keyword>
<dbReference type="GO" id="GO:0005886">
    <property type="term" value="C:plasma membrane"/>
    <property type="evidence" value="ECO:0007669"/>
    <property type="project" value="UniProtKB-SubCell"/>
</dbReference>
<feature type="transmembrane region" description="Helical" evidence="10">
    <location>
        <begin position="216"/>
        <end position="237"/>
    </location>
</feature>
<keyword evidence="4 10" id="KW-0812">Transmembrane</keyword>
<evidence type="ECO:0000256" key="2">
    <source>
        <dbReference type="ARBA" id="ARBA00022475"/>
    </source>
</evidence>
<reference evidence="11" key="1">
    <citation type="submission" date="2022-01" db="EMBL/GenBank/DDBJ databases">
        <authorList>
            <person name="King R."/>
        </authorList>
    </citation>
    <scope>NUCLEOTIDE SEQUENCE</scope>
</reference>
<keyword evidence="9" id="KW-0807">Transducer</keyword>
<dbReference type="AlphaFoldDB" id="A0A9N9TMW2"/>
<dbReference type="Pfam" id="PF02949">
    <property type="entry name" value="7tm_6"/>
    <property type="match status" value="1"/>
</dbReference>
<proteinExistence type="predicted"/>
<keyword evidence="5" id="KW-0552">Olfaction</keyword>
<dbReference type="EMBL" id="OU900095">
    <property type="protein sequence ID" value="CAG9858384.1"/>
    <property type="molecule type" value="Genomic_DNA"/>
</dbReference>
<evidence type="ECO:0000256" key="10">
    <source>
        <dbReference type="SAM" id="Phobius"/>
    </source>
</evidence>
<keyword evidence="3" id="KW-0716">Sensory transduction</keyword>
<keyword evidence="6 10" id="KW-1133">Transmembrane helix</keyword>
<evidence type="ECO:0000313" key="11">
    <source>
        <dbReference type="EMBL" id="CAG9858384.1"/>
    </source>
</evidence>
<evidence type="ECO:0000256" key="9">
    <source>
        <dbReference type="ARBA" id="ARBA00023224"/>
    </source>
</evidence>
<comment type="subcellular location">
    <subcellularLocation>
        <location evidence="1">Cell membrane</location>
        <topology evidence="1">Multi-pass membrane protein</topology>
    </subcellularLocation>
</comment>
<feature type="transmembrane region" description="Helical" evidence="10">
    <location>
        <begin position="24"/>
        <end position="43"/>
    </location>
</feature>
<feature type="transmembrane region" description="Helical" evidence="10">
    <location>
        <begin position="85"/>
        <end position="108"/>
    </location>
</feature>
<evidence type="ECO:0000256" key="8">
    <source>
        <dbReference type="ARBA" id="ARBA00023170"/>
    </source>
</evidence>
<evidence type="ECO:0000256" key="7">
    <source>
        <dbReference type="ARBA" id="ARBA00023136"/>
    </source>
</evidence>
<organism evidence="11 12">
    <name type="scientific">Phyllotreta striolata</name>
    <name type="common">Striped flea beetle</name>
    <name type="synonym">Crioceris striolata</name>
    <dbReference type="NCBI Taxonomy" id="444603"/>
    <lineage>
        <taxon>Eukaryota</taxon>
        <taxon>Metazoa</taxon>
        <taxon>Ecdysozoa</taxon>
        <taxon>Arthropoda</taxon>
        <taxon>Hexapoda</taxon>
        <taxon>Insecta</taxon>
        <taxon>Pterygota</taxon>
        <taxon>Neoptera</taxon>
        <taxon>Endopterygota</taxon>
        <taxon>Coleoptera</taxon>
        <taxon>Polyphaga</taxon>
        <taxon>Cucujiformia</taxon>
        <taxon>Chrysomeloidea</taxon>
        <taxon>Chrysomelidae</taxon>
        <taxon>Galerucinae</taxon>
        <taxon>Alticini</taxon>
        <taxon>Phyllotreta</taxon>
    </lineage>
</organism>
<dbReference type="OrthoDB" id="6719575at2759"/>
<dbReference type="GO" id="GO:0007165">
    <property type="term" value="P:signal transduction"/>
    <property type="evidence" value="ECO:0007669"/>
    <property type="project" value="UniProtKB-KW"/>
</dbReference>
<dbReference type="PANTHER" id="PTHR21137:SF35">
    <property type="entry name" value="ODORANT RECEPTOR 19A-RELATED"/>
    <property type="match status" value="1"/>
</dbReference>
<sequence>MHMEFDLLTFLYEIIFAKPLNKEYAFQIVGCLIVQPFAVMAFLNPIYAMQFKNIGEYISTSFGSLTTRSPRFNKTISLIILKTKLIFFSVASLLCMNAYVLTAFNIAYDGPKLYVVMEVLLKYQNHYVVNAMILLSTAATAFQANVCLSFIIYSAVHVICQVRLLRHYLAETMRNLEHSLDDEMYQKHIGEILKFTVMQHNNIAKFHKYYLRLMKLPILALTTLAAITLASCCYYLYADINPYYNVPMYGNIGIALILLSTYTHYGQLLSNESENLYKTLCKTPWIHWNKKNRQFLQIMLINTKDPLVISLIQKQSFNYVYNLSVMRFCYGVFTLARSL</sequence>
<evidence type="ECO:0000313" key="12">
    <source>
        <dbReference type="Proteomes" id="UP001153712"/>
    </source>
</evidence>
<keyword evidence="2" id="KW-1003">Cell membrane</keyword>
<protein>
    <recommendedName>
        <fullName evidence="13">Odorant receptor</fullName>
    </recommendedName>
</protein>
<gene>
    <name evidence="11" type="ORF">PHYEVI_LOCUS4773</name>
</gene>
<name>A0A9N9TMW2_PHYSR</name>